<dbReference type="PANTHER" id="PTHR14604">
    <property type="entry name" value="WD40 REPEAT PF20"/>
    <property type="match status" value="1"/>
</dbReference>
<evidence type="ECO:0000256" key="1">
    <source>
        <dbReference type="ARBA" id="ARBA00022574"/>
    </source>
</evidence>
<dbReference type="Proteomes" id="UP001628179">
    <property type="component" value="Unassembled WGS sequence"/>
</dbReference>
<feature type="repeat" description="WD" evidence="3">
    <location>
        <begin position="350"/>
        <end position="391"/>
    </location>
</feature>
<dbReference type="InterPro" id="IPR015943">
    <property type="entry name" value="WD40/YVTN_repeat-like_dom_sf"/>
</dbReference>
<dbReference type="Gene3D" id="2.130.10.10">
    <property type="entry name" value="YVTN repeat-like/Quinoprotein amine dehydrogenase"/>
    <property type="match status" value="2"/>
</dbReference>
<dbReference type="InterPro" id="IPR017946">
    <property type="entry name" value="PLC-like_Pdiesterase_TIM-brl"/>
</dbReference>
<evidence type="ECO:0000256" key="2">
    <source>
        <dbReference type="ARBA" id="ARBA00022737"/>
    </source>
</evidence>
<gene>
    <name evidence="5" type="ORF">MFIFM68171_09816</name>
</gene>
<dbReference type="InterPro" id="IPR036322">
    <property type="entry name" value="WD40_repeat_dom_sf"/>
</dbReference>
<dbReference type="InterPro" id="IPR001680">
    <property type="entry name" value="WD40_rpt"/>
</dbReference>
<feature type="repeat" description="WD" evidence="3">
    <location>
        <begin position="440"/>
        <end position="462"/>
    </location>
</feature>
<feature type="compositionally biased region" description="Basic and acidic residues" evidence="4">
    <location>
        <begin position="1"/>
        <end position="11"/>
    </location>
</feature>
<dbReference type="InterPro" id="IPR050995">
    <property type="entry name" value="WD-F-box_domain-protein"/>
</dbReference>
<dbReference type="SMART" id="SM00320">
    <property type="entry name" value="WD40"/>
    <property type="match status" value="6"/>
</dbReference>
<feature type="repeat" description="WD" evidence="3">
    <location>
        <begin position="504"/>
        <end position="537"/>
    </location>
</feature>
<dbReference type="CDD" id="cd00200">
    <property type="entry name" value="WD40"/>
    <property type="match status" value="1"/>
</dbReference>
<protein>
    <recommendedName>
        <fullName evidence="7">WD40 repeat-like protein</fullName>
    </recommendedName>
</protein>
<accession>A0ABQ0GPE5</accession>
<dbReference type="SUPFAM" id="SSF51695">
    <property type="entry name" value="PLC-like phosphodiesterases"/>
    <property type="match status" value="1"/>
</dbReference>
<feature type="repeat" description="WD" evidence="3">
    <location>
        <begin position="463"/>
        <end position="503"/>
    </location>
</feature>
<dbReference type="Pfam" id="PF00400">
    <property type="entry name" value="WD40"/>
    <property type="match status" value="6"/>
</dbReference>
<dbReference type="SUPFAM" id="SSF50978">
    <property type="entry name" value="WD40 repeat-like"/>
    <property type="match status" value="1"/>
</dbReference>
<dbReference type="InterPro" id="IPR020472">
    <property type="entry name" value="WD40_PAC1"/>
</dbReference>
<keyword evidence="6" id="KW-1185">Reference proteome</keyword>
<sequence>MAARHDPDKPNRGYFKQPRVSRPLPPLPPGYDWKEQIEKYCSKTFLSKIQGEPPSNRWFTFIRPYERKPFDGIKTDKYYRTELDDWGHPREPKSNFNRFSGVFCHRGFYDQAMKIPENSVLAIEYGFQYGFRLHELDVKLHTNADKSLSLRKAFLSHDATGARTTAQTGRWSQNDGRDVIGTTLVTKGINLEKNDFASTFQETDAKVPGLESLLFEYDSWESGPGRAPQLGQEVYYGSTFQLDMSQPGDAFARMLAWLRYSKFNNLQVIIKGYNRFYSDGPALLEAVNRSFSPRSGALIDTFRAHDGAVISAACINLGYGYTGRKKIVTGSRDKTVRIWECHTSTLERTLVGHGGAVNSVAFSSEYSWVVSGSEDNTVRIWDFDTGKLIRRLEGHKGAVNSVAFSDKHMLVASASDDRKVLIWDAKSDAVTSMALFADVMATGSFDRTIRIWNTSTGKLLQTLSGHKAPIASVAFIAGNSHVASASGNTVRIWQVETGKLHRTFQGHTAPVTSITFEDIRDTKVMITTSSDGEMRIWAYERLMDTIVADHEPWRNLTMGVIIVFYPQPILDIALGGKGLALKTTSPEERLKVLDYEYLTNTTMEHIRSFIDNPIPQFGHIIPEIVHCGLGLRYDTRRGTAVNPKDGSPISDPEVLLASRLDRAMIEVSLELRKLYPQMVFSSCTRLSDVYLGDSDAEYTADLLTGSLKPKLTGEHGIPARLRAVHGGLYPQSDLVVADDPVAEIAARTWIDEYARLDRAQLMTMTYDDWIAQDPAVKEVVDGLNAKFWPNTVGGTVGGGPVPFTQ</sequence>
<dbReference type="PANTHER" id="PTHR14604:SF4">
    <property type="entry name" value="F-BOX DOMAIN-CONTAINING PROTEIN"/>
    <property type="match status" value="1"/>
</dbReference>
<dbReference type="PRINTS" id="PR00320">
    <property type="entry name" value="GPROTEINBRPT"/>
</dbReference>
<dbReference type="PROSITE" id="PS50294">
    <property type="entry name" value="WD_REPEATS_REGION"/>
    <property type="match status" value="3"/>
</dbReference>
<dbReference type="PROSITE" id="PS50082">
    <property type="entry name" value="WD_REPEATS_2"/>
    <property type="match status" value="6"/>
</dbReference>
<feature type="repeat" description="WD" evidence="3">
    <location>
        <begin position="392"/>
        <end position="433"/>
    </location>
</feature>
<evidence type="ECO:0000313" key="5">
    <source>
        <dbReference type="EMBL" id="GAB1319606.1"/>
    </source>
</evidence>
<dbReference type="RefSeq" id="XP_070921336.1">
    <property type="nucleotide sequence ID" value="XM_071065235.1"/>
</dbReference>
<evidence type="ECO:0000256" key="4">
    <source>
        <dbReference type="SAM" id="MobiDB-lite"/>
    </source>
</evidence>
<feature type="repeat" description="WD" evidence="3">
    <location>
        <begin position="327"/>
        <end position="349"/>
    </location>
</feature>
<dbReference type="EMBL" id="BAAFSV010000005">
    <property type="protein sequence ID" value="GAB1319606.1"/>
    <property type="molecule type" value="Genomic_DNA"/>
</dbReference>
<organism evidence="5 6">
    <name type="scientific">Madurella fahalii</name>
    <dbReference type="NCBI Taxonomy" id="1157608"/>
    <lineage>
        <taxon>Eukaryota</taxon>
        <taxon>Fungi</taxon>
        <taxon>Dikarya</taxon>
        <taxon>Ascomycota</taxon>
        <taxon>Pezizomycotina</taxon>
        <taxon>Sordariomycetes</taxon>
        <taxon>Sordariomycetidae</taxon>
        <taxon>Sordariales</taxon>
        <taxon>Sordariales incertae sedis</taxon>
        <taxon>Madurella</taxon>
    </lineage>
</organism>
<keyword evidence="1 3" id="KW-0853">WD repeat</keyword>
<keyword evidence="2" id="KW-0677">Repeat</keyword>
<comment type="caution">
    <text evidence="5">The sequence shown here is derived from an EMBL/GenBank/DDBJ whole genome shotgun (WGS) entry which is preliminary data.</text>
</comment>
<dbReference type="InterPro" id="IPR019775">
    <property type="entry name" value="WD40_repeat_CS"/>
</dbReference>
<name>A0ABQ0GPE5_9PEZI</name>
<evidence type="ECO:0000313" key="6">
    <source>
        <dbReference type="Proteomes" id="UP001628179"/>
    </source>
</evidence>
<dbReference type="GeneID" id="98180558"/>
<evidence type="ECO:0000256" key="3">
    <source>
        <dbReference type="PROSITE-ProRule" id="PRU00221"/>
    </source>
</evidence>
<proteinExistence type="predicted"/>
<dbReference type="Gene3D" id="3.20.20.190">
    <property type="entry name" value="Phosphatidylinositol (PI) phosphodiesterase"/>
    <property type="match status" value="1"/>
</dbReference>
<feature type="region of interest" description="Disordered" evidence="4">
    <location>
        <begin position="1"/>
        <end position="29"/>
    </location>
</feature>
<dbReference type="PROSITE" id="PS00678">
    <property type="entry name" value="WD_REPEATS_1"/>
    <property type="match status" value="2"/>
</dbReference>
<reference evidence="5 6" key="1">
    <citation type="submission" date="2024-09" db="EMBL/GenBank/DDBJ databases">
        <title>Itraconazole resistance in Madurella fahalii resulting from another homologue of gene encoding cytochrome P450 14-alpha sterol demethylase (CYP51).</title>
        <authorList>
            <person name="Yoshioka I."/>
            <person name="Fahal A.H."/>
            <person name="Kaneko S."/>
            <person name="Yaguchi T."/>
        </authorList>
    </citation>
    <scope>NUCLEOTIDE SEQUENCE [LARGE SCALE GENOMIC DNA]</scope>
    <source>
        <strain evidence="5 6">IFM 68171</strain>
    </source>
</reference>
<evidence type="ECO:0008006" key="7">
    <source>
        <dbReference type="Google" id="ProtNLM"/>
    </source>
</evidence>